<gene>
    <name evidence="3" type="ORF">MKW35_05010</name>
</gene>
<comment type="caution">
    <text evidence="3">The sequence shown here is derived from an EMBL/GenBank/DDBJ whole genome shotgun (WGS) entry which is preliminary data.</text>
</comment>
<evidence type="ECO:0000256" key="1">
    <source>
        <dbReference type="ARBA" id="ARBA00023172"/>
    </source>
</evidence>
<dbReference type="EMBL" id="JAKVQD010000001">
    <property type="protein sequence ID" value="MCH4551971.1"/>
    <property type="molecule type" value="Genomic_DNA"/>
</dbReference>
<dbReference type="Proteomes" id="UP001156141">
    <property type="component" value="Unassembled WGS sequence"/>
</dbReference>
<feature type="domain" description="Tyr recombinase" evidence="2">
    <location>
        <begin position="1"/>
        <end position="55"/>
    </location>
</feature>
<evidence type="ECO:0000259" key="2">
    <source>
        <dbReference type="PROSITE" id="PS51898"/>
    </source>
</evidence>
<evidence type="ECO:0000313" key="4">
    <source>
        <dbReference type="Proteomes" id="UP001156141"/>
    </source>
</evidence>
<dbReference type="Gene3D" id="1.10.443.10">
    <property type="entry name" value="Intergrase catalytic core"/>
    <property type="match status" value="1"/>
</dbReference>
<name>A0ABS9RGA1_9FLAO</name>
<dbReference type="SUPFAM" id="SSF56349">
    <property type="entry name" value="DNA breaking-rejoining enzymes"/>
    <property type="match status" value="1"/>
</dbReference>
<protein>
    <submittedName>
        <fullName evidence="3">Tyrosine-type recombinase/integrase</fullName>
    </submittedName>
</protein>
<dbReference type="PROSITE" id="PS51898">
    <property type="entry name" value="TYR_RECOMBINASE"/>
    <property type="match status" value="1"/>
</dbReference>
<evidence type="ECO:0000313" key="3">
    <source>
        <dbReference type="EMBL" id="MCH4551971.1"/>
    </source>
</evidence>
<organism evidence="3 4">
    <name type="scientific">Aestuariibaculum lutulentum</name>
    <dbReference type="NCBI Taxonomy" id="2920935"/>
    <lineage>
        <taxon>Bacteria</taxon>
        <taxon>Pseudomonadati</taxon>
        <taxon>Bacteroidota</taxon>
        <taxon>Flavobacteriia</taxon>
        <taxon>Flavobacteriales</taxon>
        <taxon>Flavobacteriaceae</taxon>
    </lineage>
</organism>
<dbReference type="InterPro" id="IPR013762">
    <property type="entry name" value="Integrase-like_cat_sf"/>
</dbReference>
<dbReference type="InterPro" id="IPR011010">
    <property type="entry name" value="DNA_brk_join_enz"/>
</dbReference>
<reference evidence="3" key="1">
    <citation type="submission" date="2022-02" db="EMBL/GenBank/DDBJ databases">
        <title>Aestuariibaculum sp., a marine bacterium isolated from sediment in Guangxi.</title>
        <authorList>
            <person name="Ying J."/>
        </authorList>
    </citation>
    <scope>NUCLEOTIDE SEQUENCE</scope>
    <source>
        <strain evidence="3">L182</strain>
    </source>
</reference>
<accession>A0ABS9RGA1</accession>
<sequence>MIGVVGIEKNLITHIARRTFASTVLLYNNVPMEIVSELLGHSDMKITQDSYGKVV</sequence>
<proteinExistence type="predicted"/>
<keyword evidence="4" id="KW-1185">Reference proteome</keyword>
<dbReference type="InterPro" id="IPR002104">
    <property type="entry name" value="Integrase_catalytic"/>
</dbReference>
<keyword evidence="1" id="KW-0233">DNA recombination</keyword>